<comment type="similarity">
    <text evidence="1">Belongs to the eukaryotic ribosomal protein eL21 family.</text>
</comment>
<dbReference type="PANTHER" id="PTHR20981">
    <property type="entry name" value="60S RIBOSOMAL PROTEIN L21"/>
    <property type="match status" value="1"/>
</dbReference>
<sequence length="160" mass="18331">MVHSHGYRCGTREVFSKKFGTSGTTPTSHFMHVFKLGDVVDVKADSGIQRGMPHKFYHGKTGRVWNITPRGVGVIVNKRVRQRIIPKKILVRVEHVRPSKCTEFHKKRVKENEALKLKAKETHVRYQLKRKPAGPRGGRIICAKKTTIETLRPVPYEILL</sequence>
<keyword evidence="2 4" id="KW-0689">Ribosomal protein</keyword>
<dbReference type="SUPFAM" id="SSF50104">
    <property type="entry name" value="Translation proteins SH3-like domain"/>
    <property type="match status" value="1"/>
</dbReference>
<dbReference type="GO" id="GO:0006412">
    <property type="term" value="P:translation"/>
    <property type="evidence" value="ECO:0007669"/>
    <property type="project" value="InterPro"/>
</dbReference>
<dbReference type="InterPro" id="IPR001147">
    <property type="entry name" value="Ribosomal_eL21"/>
</dbReference>
<accession>A0A192ZIF8</accession>
<dbReference type="GO" id="GO:0003735">
    <property type="term" value="F:structural constituent of ribosome"/>
    <property type="evidence" value="ECO:0007669"/>
    <property type="project" value="InterPro"/>
</dbReference>
<dbReference type="GO" id="GO:1990904">
    <property type="term" value="C:ribonucleoprotein complex"/>
    <property type="evidence" value="ECO:0007669"/>
    <property type="project" value="UniProtKB-KW"/>
</dbReference>
<dbReference type="FunFam" id="2.30.30.70:FF:000001">
    <property type="entry name" value="60S ribosomal protein L21"/>
    <property type="match status" value="1"/>
</dbReference>
<dbReference type="EMBL" id="KX235461">
    <property type="protein sequence ID" value="ANM86190.1"/>
    <property type="molecule type" value="mRNA"/>
</dbReference>
<reference evidence="4" key="1">
    <citation type="submission" date="2016-05" db="EMBL/GenBank/DDBJ databases">
        <title>Novel hydrogenosomes in the microaerophilic jakobid Stygiella incarcerata.</title>
        <authorList>
            <person name="Leger M.M."/>
            <person name="Eme L."/>
            <person name="Hug L.A."/>
            <person name="Roger A.J."/>
        </authorList>
    </citation>
    <scope>NUCLEOTIDE SEQUENCE</scope>
</reference>
<protein>
    <submittedName>
        <fullName evidence="4">60S ribosomal protein L21-1</fullName>
    </submittedName>
</protein>
<dbReference type="Gene3D" id="6.10.250.3260">
    <property type="match status" value="1"/>
</dbReference>
<dbReference type="InterPro" id="IPR018259">
    <property type="entry name" value="Ribosomal_eL21_CS"/>
</dbReference>
<proteinExistence type="evidence at transcript level"/>
<name>A0A192ZIF8_9EUKA</name>
<dbReference type="PROSITE" id="PS01171">
    <property type="entry name" value="RIBOSOMAL_L21E"/>
    <property type="match status" value="1"/>
</dbReference>
<dbReference type="InterPro" id="IPR008991">
    <property type="entry name" value="Translation_prot_SH3-like_sf"/>
</dbReference>
<dbReference type="Gene3D" id="2.30.30.70">
    <property type="entry name" value="Ribosomal protein L21"/>
    <property type="match status" value="1"/>
</dbReference>
<evidence type="ECO:0000256" key="2">
    <source>
        <dbReference type="ARBA" id="ARBA00022980"/>
    </source>
</evidence>
<keyword evidence="3" id="KW-0687">Ribonucleoprotein</keyword>
<gene>
    <name evidence="4" type="primary">rpl21</name>
</gene>
<evidence type="ECO:0000313" key="4">
    <source>
        <dbReference type="EMBL" id="ANM86190.1"/>
    </source>
</evidence>
<organism evidence="4">
    <name type="scientific">Stygiella incarcerata</name>
    <dbReference type="NCBI Taxonomy" id="1712417"/>
    <lineage>
        <taxon>Eukaryota</taxon>
        <taxon>Discoba</taxon>
        <taxon>Jakobida</taxon>
        <taxon>Andalucina</taxon>
        <taxon>Stygiellidae</taxon>
        <taxon>Stygiella</taxon>
    </lineage>
</organism>
<evidence type="ECO:0000256" key="1">
    <source>
        <dbReference type="ARBA" id="ARBA00008427"/>
    </source>
</evidence>
<dbReference type="Pfam" id="PF01157">
    <property type="entry name" value="Ribosomal_L21e"/>
    <property type="match status" value="1"/>
</dbReference>
<dbReference type="GO" id="GO:0005840">
    <property type="term" value="C:ribosome"/>
    <property type="evidence" value="ECO:0007669"/>
    <property type="project" value="UniProtKB-KW"/>
</dbReference>
<dbReference type="InterPro" id="IPR036948">
    <property type="entry name" value="Ribosomal_eL21_sf"/>
</dbReference>
<dbReference type="AlphaFoldDB" id="A0A192ZIF8"/>
<evidence type="ECO:0000256" key="3">
    <source>
        <dbReference type="ARBA" id="ARBA00023274"/>
    </source>
</evidence>